<organism evidence="1 2">
    <name type="scientific">Popillia japonica</name>
    <name type="common">Japanese beetle</name>
    <dbReference type="NCBI Taxonomy" id="7064"/>
    <lineage>
        <taxon>Eukaryota</taxon>
        <taxon>Metazoa</taxon>
        <taxon>Ecdysozoa</taxon>
        <taxon>Arthropoda</taxon>
        <taxon>Hexapoda</taxon>
        <taxon>Insecta</taxon>
        <taxon>Pterygota</taxon>
        <taxon>Neoptera</taxon>
        <taxon>Endopterygota</taxon>
        <taxon>Coleoptera</taxon>
        <taxon>Polyphaga</taxon>
        <taxon>Scarabaeiformia</taxon>
        <taxon>Scarabaeidae</taxon>
        <taxon>Rutelinae</taxon>
        <taxon>Popillia</taxon>
    </lineage>
</organism>
<accession>A0AAW1LWK1</accession>
<dbReference type="Proteomes" id="UP001458880">
    <property type="component" value="Unassembled WGS sequence"/>
</dbReference>
<evidence type="ECO:0008006" key="3">
    <source>
        <dbReference type="Google" id="ProtNLM"/>
    </source>
</evidence>
<protein>
    <recommendedName>
        <fullName evidence="3">HTH psq-type domain-containing protein</fullName>
    </recommendedName>
</protein>
<evidence type="ECO:0000313" key="1">
    <source>
        <dbReference type="EMBL" id="KAK9739603.1"/>
    </source>
</evidence>
<keyword evidence="2" id="KW-1185">Reference proteome</keyword>
<name>A0AAW1LWK1_POPJA</name>
<proteinExistence type="predicted"/>
<dbReference type="AlphaFoldDB" id="A0AAW1LWK1"/>
<sequence length="193" mass="21820">MSLNAASKYFNSPKGTLHNKIKGKVPLQRKMRPENVLKVGNENRIDKWILDKSKLGFPMHPEDVKDSVQDILILDKSKLGFPMHPEDVKDSVQDILKALVLLGLKESQVRDTSNEDYAVAKRIIEKIIGPERSLQSKQDKSSTLSKSLESIFDVWLICEKHAPEENGTLVNNNEESVDKEVFDIDSLPVDIID</sequence>
<comment type="caution">
    <text evidence="1">The sequence shown here is derived from an EMBL/GenBank/DDBJ whole genome shotgun (WGS) entry which is preliminary data.</text>
</comment>
<gene>
    <name evidence="1" type="ORF">QE152_g8905</name>
</gene>
<dbReference type="EMBL" id="JASPKY010000073">
    <property type="protein sequence ID" value="KAK9739603.1"/>
    <property type="molecule type" value="Genomic_DNA"/>
</dbReference>
<reference evidence="1 2" key="1">
    <citation type="journal article" date="2024" name="BMC Genomics">
        <title>De novo assembly and annotation of Popillia japonica's genome with initial clues to its potential as an invasive pest.</title>
        <authorList>
            <person name="Cucini C."/>
            <person name="Boschi S."/>
            <person name="Funari R."/>
            <person name="Cardaioli E."/>
            <person name="Iannotti N."/>
            <person name="Marturano G."/>
            <person name="Paoli F."/>
            <person name="Bruttini M."/>
            <person name="Carapelli A."/>
            <person name="Frati F."/>
            <person name="Nardi F."/>
        </authorList>
    </citation>
    <scope>NUCLEOTIDE SEQUENCE [LARGE SCALE GENOMIC DNA]</scope>
    <source>
        <strain evidence="1">DMR45628</strain>
    </source>
</reference>
<evidence type="ECO:0000313" key="2">
    <source>
        <dbReference type="Proteomes" id="UP001458880"/>
    </source>
</evidence>